<proteinExistence type="predicted"/>
<dbReference type="AlphaFoldDB" id="A0A4Y2VXI4"/>
<protein>
    <submittedName>
        <fullName evidence="1">Uncharacterized protein</fullName>
    </submittedName>
</protein>
<organism evidence="1 2">
    <name type="scientific">Araneus ventricosus</name>
    <name type="common">Orbweaver spider</name>
    <name type="synonym">Epeira ventricosa</name>
    <dbReference type="NCBI Taxonomy" id="182803"/>
    <lineage>
        <taxon>Eukaryota</taxon>
        <taxon>Metazoa</taxon>
        <taxon>Ecdysozoa</taxon>
        <taxon>Arthropoda</taxon>
        <taxon>Chelicerata</taxon>
        <taxon>Arachnida</taxon>
        <taxon>Araneae</taxon>
        <taxon>Araneomorphae</taxon>
        <taxon>Entelegynae</taxon>
        <taxon>Araneoidea</taxon>
        <taxon>Araneidae</taxon>
        <taxon>Araneus</taxon>
    </lineage>
</organism>
<name>A0A4Y2VXI4_ARAVE</name>
<gene>
    <name evidence="1" type="ORF">AVEN_164395_1</name>
</gene>
<keyword evidence="2" id="KW-1185">Reference proteome</keyword>
<dbReference type="EMBL" id="BGPR01052095">
    <property type="protein sequence ID" value="GBO28964.1"/>
    <property type="molecule type" value="Genomic_DNA"/>
</dbReference>
<evidence type="ECO:0000313" key="2">
    <source>
        <dbReference type="Proteomes" id="UP000499080"/>
    </source>
</evidence>
<evidence type="ECO:0000313" key="1">
    <source>
        <dbReference type="EMBL" id="GBO28964.1"/>
    </source>
</evidence>
<sequence length="111" mass="12817">MKMLENSSFNTTKTSWRTQILSEDVKTAVNAEARRHLGRSTDYKVTKIAESSRILTVSRTSWRTQILSDEDVKTVQRYIRYLGGHRFKVTRCQKQRCNSGSEYLGGHTDSK</sequence>
<accession>A0A4Y2VXI4</accession>
<dbReference type="Proteomes" id="UP000499080">
    <property type="component" value="Unassembled WGS sequence"/>
</dbReference>
<comment type="caution">
    <text evidence="1">The sequence shown here is derived from an EMBL/GenBank/DDBJ whole genome shotgun (WGS) entry which is preliminary data.</text>
</comment>
<reference evidence="1 2" key="1">
    <citation type="journal article" date="2019" name="Sci. Rep.">
        <title>Orb-weaving spider Araneus ventricosus genome elucidates the spidroin gene catalogue.</title>
        <authorList>
            <person name="Kono N."/>
            <person name="Nakamura H."/>
            <person name="Ohtoshi R."/>
            <person name="Moran D.A.P."/>
            <person name="Shinohara A."/>
            <person name="Yoshida Y."/>
            <person name="Fujiwara M."/>
            <person name="Mori M."/>
            <person name="Tomita M."/>
            <person name="Arakawa K."/>
        </authorList>
    </citation>
    <scope>NUCLEOTIDE SEQUENCE [LARGE SCALE GENOMIC DNA]</scope>
</reference>